<reference evidence="3" key="1">
    <citation type="journal article" date="2014" name="Int. J. Syst. Evol. Microbiol.">
        <title>Complete genome sequence of Corynebacterium casei LMG S-19264T (=DSM 44701T), isolated from a smear-ripened cheese.</title>
        <authorList>
            <consortium name="US DOE Joint Genome Institute (JGI-PGF)"/>
            <person name="Walter F."/>
            <person name="Albersmeier A."/>
            <person name="Kalinowski J."/>
            <person name="Ruckert C."/>
        </authorList>
    </citation>
    <scope>NUCLEOTIDE SEQUENCE</scope>
    <source>
        <strain evidence="3">JCM 19831</strain>
    </source>
</reference>
<feature type="chain" id="PRO_5037318004" description="Fibronectin type-III domain-containing protein" evidence="2">
    <location>
        <begin position="28"/>
        <end position="211"/>
    </location>
</feature>
<evidence type="ECO:0000256" key="2">
    <source>
        <dbReference type="SAM" id="SignalP"/>
    </source>
</evidence>
<feature type="compositionally biased region" description="Low complexity" evidence="1">
    <location>
        <begin position="64"/>
        <end position="77"/>
    </location>
</feature>
<comment type="caution">
    <text evidence="3">The sequence shown here is derived from an EMBL/GenBank/DDBJ whole genome shotgun (WGS) entry which is preliminary data.</text>
</comment>
<sequence>MPDVRRRIGPALAIAAAALAGVTGCGALPGLGGNGGSPGGTSKGDGKVLDLPQKTVYLKGDSVPTPGLTTGPPVRGPIASISPLATVSPGRATPSPGPSECTGVVRPGIVNGLDVTPGTTTATVSWWNIGDPAITEYQLAAVPQFFNYGPQPGWTWQAVPPGKGCTRVTATVSGLQSQSPYVFVLHALLTKYESLPPTAPEVGRSEAVMML</sequence>
<proteinExistence type="predicted"/>
<dbReference type="Proteomes" id="UP000642070">
    <property type="component" value="Unassembled WGS sequence"/>
</dbReference>
<dbReference type="SUPFAM" id="SSF49265">
    <property type="entry name" value="Fibronectin type III"/>
    <property type="match status" value="1"/>
</dbReference>
<keyword evidence="2" id="KW-0732">Signal</keyword>
<evidence type="ECO:0000256" key="1">
    <source>
        <dbReference type="SAM" id="MobiDB-lite"/>
    </source>
</evidence>
<keyword evidence="4" id="KW-1185">Reference proteome</keyword>
<gene>
    <name evidence="3" type="ORF">GCM10007977_012470</name>
</gene>
<protein>
    <recommendedName>
        <fullName evidence="5">Fibronectin type-III domain-containing protein</fullName>
    </recommendedName>
</protein>
<dbReference type="InterPro" id="IPR036116">
    <property type="entry name" value="FN3_sf"/>
</dbReference>
<feature type="signal peptide" evidence="2">
    <location>
        <begin position="1"/>
        <end position="27"/>
    </location>
</feature>
<accession>A0A917T8B0</accession>
<name>A0A917T8B0_9ACTN</name>
<dbReference type="AlphaFoldDB" id="A0A917T8B0"/>
<organism evidence="3 4">
    <name type="scientific">Dactylosporangium sucinum</name>
    <dbReference type="NCBI Taxonomy" id="1424081"/>
    <lineage>
        <taxon>Bacteria</taxon>
        <taxon>Bacillati</taxon>
        <taxon>Actinomycetota</taxon>
        <taxon>Actinomycetes</taxon>
        <taxon>Micromonosporales</taxon>
        <taxon>Micromonosporaceae</taxon>
        <taxon>Dactylosporangium</taxon>
    </lineage>
</organism>
<evidence type="ECO:0008006" key="5">
    <source>
        <dbReference type="Google" id="ProtNLM"/>
    </source>
</evidence>
<dbReference type="PROSITE" id="PS51257">
    <property type="entry name" value="PROKAR_LIPOPROTEIN"/>
    <property type="match status" value="1"/>
</dbReference>
<reference evidence="3" key="2">
    <citation type="submission" date="2020-09" db="EMBL/GenBank/DDBJ databases">
        <authorList>
            <person name="Sun Q."/>
            <person name="Ohkuma M."/>
        </authorList>
    </citation>
    <scope>NUCLEOTIDE SEQUENCE</scope>
    <source>
        <strain evidence="3">JCM 19831</strain>
    </source>
</reference>
<dbReference type="EMBL" id="BMPI01000005">
    <property type="protein sequence ID" value="GGM12793.1"/>
    <property type="molecule type" value="Genomic_DNA"/>
</dbReference>
<evidence type="ECO:0000313" key="3">
    <source>
        <dbReference type="EMBL" id="GGM12793.1"/>
    </source>
</evidence>
<feature type="region of interest" description="Disordered" evidence="1">
    <location>
        <begin position="59"/>
        <end position="101"/>
    </location>
</feature>
<evidence type="ECO:0000313" key="4">
    <source>
        <dbReference type="Proteomes" id="UP000642070"/>
    </source>
</evidence>